<protein>
    <submittedName>
        <fullName evidence="2">Uncharacterized protein</fullName>
    </submittedName>
</protein>
<gene>
    <name evidence="2" type="ORF">PIB30_003756</name>
</gene>
<evidence type="ECO:0000313" key="2">
    <source>
        <dbReference type="EMBL" id="MED6118540.1"/>
    </source>
</evidence>
<dbReference type="EMBL" id="JASCZI010030215">
    <property type="protein sequence ID" value="MED6118540.1"/>
    <property type="molecule type" value="Genomic_DNA"/>
</dbReference>
<keyword evidence="3" id="KW-1185">Reference proteome</keyword>
<feature type="region of interest" description="Disordered" evidence="1">
    <location>
        <begin position="56"/>
        <end position="80"/>
    </location>
</feature>
<comment type="caution">
    <text evidence="2">The sequence shown here is derived from an EMBL/GenBank/DDBJ whole genome shotgun (WGS) entry which is preliminary data.</text>
</comment>
<evidence type="ECO:0000256" key="1">
    <source>
        <dbReference type="SAM" id="MobiDB-lite"/>
    </source>
</evidence>
<proteinExistence type="predicted"/>
<reference evidence="2 3" key="1">
    <citation type="journal article" date="2023" name="Plants (Basel)">
        <title>Bridging the Gap: Combining Genomics and Transcriptomics Approaches to Understand Stylosanthes scabra, an Orphan Legume from the Brazilian Caatinga.</title>
        <authorList>
            <person name="Ferreira-Neto J.R.C."/>
            <person name="da Silva M.D."/>
            <person name="Binneck E."/>
            <person name="de Melo N.F."/>
            <person name="da Silva R.H."/>
            <person name="de Melo A.L.T.M."/>
            <person name="Pandolfi V."/>
            <person name="Bustamante F.O."/>
            <person name="Brasileiro-Vidal A.C."/>
            <person name="Benko-Iseppon A.M."/>
        </authorList>
    </citation>
    <scope>NUCLEOTIDE SEQUENCE [LARGE SCALE GENOMIC DNA]</scope>
    <source>
        <tissue evidence="2">Leaves</tissue>
    </source>
</reference>
<name>A0ABU6R2D4_9FABA</name>
<accession>A0ABU6R2D4</accession>
<organism evidence="2 3">
    <name type="scientific">Stylosanthes scabra</name>
    <dbReference type="NCBI Taxonomy" id="79078"/>
    <lineage>
        <taxon>Eukaryota</taxon>
        <taxon>Viridiplantae</taxon>
        <taxon>Streptophyta</taxon>
        <taxon>Embryophyta</taxon>
        <taxon>Tracheophyta</taxon>
        <taxon>Spermatophyta</taxon>
        <taxon>Magnoliopsida</taxon>
        <taxon>eudicotyledons</taxon>
        <taxon>Gunneridae</taxon>
        <taxon>Pentapetalae</taxon>
        <taxon>rosids</taxon>
        <taxon>fabids</taxon>
        <taxon>Fabales</taxon>
        <taxon>Fabaceae</taxon>
        <taxon>Papilionoideae</taxon>
        <taxon>50 kb inversion clade</taxon>
        <taxon>dalbergioids sensu lato</taxon>
        <taxon>Dalbergieae</taxon>
        <taxon>Pterocarpus clade</taxon>
        <taxon>Stylosanthes</taxon>
    </lineage>
</organism>
<dbReference type="Proteomes" id="UP001341840">
    <property type="component" value="Unassembled WGS sequence"/>
</dbReference>
<evidence type="ECO:0000313" key="3">
    <source>
        <dbReference type="Proteomes" id="UP001341840"/>
    </source>
</evidence>
<sequence length="127" mass="14032">MYGTTTIGTVEHRWNGGGARKKGGGASERHAGKENCRRLVVLVNERVADVRLRTQEREVDRKSDTASTGGRKSLIGSELLITGEHKPRRRECERKSVMNNVTAARLWPCQVGECGGGVMSQWLSVRV</sequence>